<keyword evidence="1" id="KW-1133">Transmembrane helix</keyword>
<keyword evidence="1" id="KW-0472">Membrane</keyword>
<dbReference type="RefSeq" id="WP_353065825.1">
    <property type="nucleotide sequence ID" value="NZ_CP132942.1"/>
</dbReference>
<evidence type="ECO:0000313" key="2">
    <source>
        <dbReference type="EMBL" id="XCB34564.1"/>
    </source>
</evidence>
<feature type="transmembrane region" description="Helical" evidence="1">
    <location>
        <begin position="24"/>
        <end position="42"/>
    </location>
</feature>
<sequence length="146" mass="16866">MSAPLDKLHDFYQPPTPAWTPQTVGWYVLFVIVGILVLWMAVHQMRKWFANRYRRAALRQLDLLPANEFSALLKRTALAAWPRERVASLNGAEWLKFLNEAAGDETFHSPPADRIEEMALQPVTLSNEDEHALREAVATWIRRHHV</sequence>
<accession>A0AAU7ZUF1</accession>
<protein>
    <submittedName>
        <fullName evidence="2">DUF4381 domain-containing protein</fullName>
    </submittedName>
</protein>
<dbReference type="KEGG" id="tpsc:RBB77_06645"/>
<reference evidence="2" key="2">
    <citation type="journal article" date="2024" name="Environ. Microbiol.">
        <title>Genome analysis and description of Tunturibacter gen. nov. expands the diversity of Terriglobia in tundra soils.</title>
        <authorList>
            <person name="Messyasz A."/>
            <person name="Mannisto M.K."/>
            <person name="Kerkhof L.J."/>
            <person name="Haggblom M.M."/>
        </authorList>
    </citation>
    <scope>NUCLEOTIDE SEQUENCE</scope>
    <source>
        <strain evidence="2">X5P6</strain>
    </source>
</reference>
<name>A0AAU7ZUF1_9BACT</name>
<dbReference type="EMBL" id="CP132942">
    <property type="protein sequence ID" value="XCB34564.1"/>
    <property type="molecule type" value="Genomic_DNA"/>
</dbReference>
<dbReference type="Pfam" id="PF14316">
    <property type="entry name" value="DUF4381"/>
    <property type="match status" value="1"/>
</dbReference>
<evidence type="ECO:0000256" key="1">
    <source>
        <dbReference type="SAM" id="Phobius"/>
    </source>
</evidence>
<reference evidence="2" key="1">
    <citation type="submission" date="2023-08" db="EMBL/GenBank/DDBJ databases">
        <authorList>
            <person name="Messyasz A."/>
            <person name="Mannisto M.K."/>
            <person name="Kerkhof L.J."/>
            <person name="Haggblom M."/>
        </authorList>
    </citation>
    <scope>NUCLEOTIDE SEQUENCE</scope>
    <source>
        <strain evidence="2">X5P6</strain>
    </source>
</reference>
<gene>
    <name evidence="2" type="ORF">RBB77_06645</name>
</gene>
<dbReference type="InterPro" id="IPR025489">
    <property type="entry name" value="DUF4381"/>
</dbReference>
<proteinExistence type="predicted"/>
<organism evidence="2">
    <name type="scientific">Tunturiibacter psychrotolerans</name>
    <dbReference type="NCBI Taxonomy" id="3069686"/>
    <lineage>
        <taxon>Bacteria</taxon>
        <taxon>Pseudomonadati</taxon>
        <taxon>Acidobacteriota</taxon>
        <taxon>Terriglobia</taxon>
        <taxon>Terriglobales</taxon>
        <taxon>Acidobacteriaceae</taxon>
        <taxon>Tunturiibacter</taxon>
    </lineage>
</organism>
<keyword evidence="1" id="KW-0812">Transmembrane</keyword>
<dbReference type="AlphaFoldDB" id="A0AAU7ZUF1"/>